<proteinExistence type="predicted"/>
<reference evidence="1" key="1">
    <citation type="submission" date="2021-05" db="EMBL/GenBank/DDBJ databases">
        <authorList>
            <person name="Arsene-Ploetze F."/>
        </authorList>
    </citation>
    <scope>NUCLEOTIDE SEQUENCE</scope>
    <source>
        <strain evidence="1">DSM 42138</strain>
    </source>
</reference>
<evidence type="ECO:0000313" key="2">
    <source>
        <dbReference type="Proteomes" id="UP001152519"/>
    </source>
</evidence>
<dbReference type="EMBL" id="CAJSLV010000054">
    <property type="protein sequence ID" value="CAG6394195.1"/>
    <property type="molecule type" value="Genomic_DNA"/>
</dbReference>
<dbReference type="Proteomes" id="UP001152519">
    <property type="component" value="Unassembled WGS sequence"/>
</dbReference>
<comment type="caution">
    <text evidence="1">The sequence shown here is derived from an EMBL/GenBank/DDBJ whole genome shotgun (WGS) entry which is preliminary data.</text>
</comment>
<dbReference type="SUPFAM" id="SSF46785">
    <property type="entry name" value="Winged helix' DNA-binding domain"/>
    <property type="match status" value="1"/>
</dbReference>
<evidence type="ECO:0000313" key="1">
    <source>
        <dbReference type="EMBL" id="CAG6394195.1"/>
    </source>
</evidence>
<gene>
    <name evidence="1" type="ORF">SCOCK_250014</name>
</gene>
<evidence type="ECO:0008006" key="3">
    <source>
        <dbReference type="Google" id="ProtNLM"/>
    </source>
</evidence>
<accession>A0A9W4DVA7</accession>
<protein>
    <recommendedName>
        <fullName evidence="3">HTH iclR-type domain-containing protein</fullName>
    </recommendedName>
</protein>
<dbReference type="InterPro" id="IPR036390">
    <property type="entry name" value="WH_DNA-bd_sf"/>
</dbReference>
<organism evidence="1 2">
    <name type="scientific">Actinacidiphila cocklensis</name>
    <dbReference type="NCBI Taxonomy" id="887465"/>
    <lineage>
        <taxon>Bacteria</taxon>
        <taxon>Bacillati</taxon>
        <taxon>Actinomycetota</taxon>
        <taxon>Actinomycetes</taxon>
        <taxon>Kitasatosporales</taxon>
        <taxon>Streptomycetaceae</taxon>
        <taxon>Actinacidiphila</taxon>
    </lineage>
</organism>
<keyword evidence="2" id="KW-1185">Reference proteome</keyword>
<name>A0A9W4DVA7_9ACTN</name>
<sequence>MSEQETLLQKGLDTLRGLLGPEWEVRVQPELADQGDTGADAIVQLQATGDSAFAQLLVDTKTSLSPLAVREQLAPKAALMRRLQHYTQPLVITVALTEKTKQELRQHGIGYIDLLGNVWLRISRPAVVIMADSSQRAPRATSTAPPARPKLAGPRAGRLVRLLADVAPPYRASQLAALTQMSPGYVSKLLDTMEDLLLIRRDGRQVVTVDWAGLLRARAEQLNLLRHNPFVGMIAPNGPGPLLDAVRTLQKHEEKIVLTGSYAARQVAPLAVGGQVMLYVEATPNGPYELGEQLGLLPAEQGADVLLLRAHDKVVFDGATDYDGLRRVALSQLVLDCLSGPGRMPAEGEAVITYMADNEHEWRISGISALTGSPRP</sequence>
<dbReference type="AlphaFoldDB" id="A0A9W4DVA7"/>